<name>A0A235HBF7_AZOBR</name>
<dbReference type="AlphaFoldDB" id="A0A235HBF7"/>
<evidence type="ECO:0000256" key="1">
    <source>
        <dbReference type="SAM" id="MobiDB-lite"/>
    </source>
</evidence>
<dbReference type="GO" id="GO:0003677">
    <property type="term" value="F:DNA binding"/>
    <property type="evidence" value="ECO:0007669"/>
    <property type="project" value="InterPro"/>
</dbReference>
<dbReference type="EMBL" id="NOWT01000021">
    <property type="protein sequence ID" value="OYD82535.1"/>
    <property type="molecule type" value="Genomic_DNA"/>
</dbReference>
<evidence type="ECO:0008006" key="4">
    <source>
        <dbReference type="Google" id="ProtNLM"/>
    </source>
</evidence>
<feature type="compositionally biased region" description="Low complexity" evidence="1">
    <location>
        <begin position="360"/>
        <end position="373"/>
    </location>
</feature>
<keyword evidence="2" id="KW-0614">Plasmid</keyword>
<gene>
    <name evidence="2" type="ORF">CHT98_20270</name>
</gene>
<organism evidence="2 3">
    <name type="scientific">Azospirillum brasilense</name>
    <dbReference type="NCBI Taxonomy" id="192"/>
    <lineage>
        <taxon>Bacteria</taxon>
        <taxon>Pseudomonadati</taxon>
        <taxon>Pseudomonadota</taxon>
        <taxon>Alphaproteobacteria</taxon>
        <taxon>Rhodospirillales</taxon>
        <taxon>Azospirillaceae</taxon>
        <taxon>Azospirillum</taxon>
    </lineage>
</organism>
<accession>A0A235HBF7</accession>
<dbReference type="InterPro" id="IPR018330">
    <property type="entry name" value="RecT_fam"/>
</dbReference>
<dbReference type="GO" id="GO:0006259">
    <property type="term" value="P:DNA metabolic process"/>
    <property type="evidence" value="ECO:0007669"/>
    <property type="project" value="InterPro"/>
</dbReference>
<reference evidence="2 3" key="1">
    <citation type="submission" date="2017-07" db="EMBL/GenBank/DDBJ databases">
        <title>Whole genome sequence of Azospirillum brasilense 2A1, a potential biofertilizer strain.</title>
        <authorList>
            <person name="Fontana C.A."/>
            <person name="Toffoli L.M."/>
            <person name="Salazar S.M."/>
            <person name="Puglisi E."/>
            <person name="Pedraza R."/>
            <person name="Bassi D."/>
            <person name="Cocconcelli P.S."/>
        </authorList>
    </citation>
    <scope>NUCLEOTIDE SEQUENCE [LARGE SCALE GENOMIC DNA]</scope>
    <source>
        <strain evidence="2 3">2A1</strain>
        <plasmid evidence="2">unnamed</plasmid>
    </source>
</reference>
<dbReference type="NCBIfam" id="TIGR00616">
    <property type="entry name" value="rect"/>
    <property type="match status" value="1"/>
</dbReference>
<evidence type="ECO:0000313" key="2">
    <source>
        <dbReference type="EMBL" id="OYD82535.1"/>
    </source>
</evidence>
<geneLocation type="plasmid" evidence="2">
    <name>unnamed</name>
</geneLocation>
<dbReference type="Proteomes" id="UP000215367">
    <property type="component" value="Unassembled WGS sequence"/>
</dbReference>
<proteinExistence type="predicted"/>
<protein>
    <recommendedName>
        <fullName evidence="4">Recombination protein RecT</fullName>
    </recommendedName>
</protein>
<comment type="caution">
    <text evidence="2">The sequence shown here is derived from an EMBL/GenBank/DDBJ whole genome shotgun (WGS) entry which is preliminary data.</text>
</comment>
<dbReference type="Pfam" id="PF03837">
    <property type="entry name" value="RecT"/>
    <property type="match status" value="1"/>
</dbReference>
<dbReference type="InterPro" id="IPR004590">
    <property type="entry name" value="ssDNA_annealing_RecT"/>
</dbReference>
<sequence length="441" mass="48225">MTTNTGTAVAQRDPVKDLQADLSKEAVKAQFSVALPSHITPDKFARVVMTAAAKNPDLAQADRRSLFNSCLEAAADGLMPNGKEAALVIFNTKEKRDGRDVWVKKVQYMPMVRGLRKLAMNSGQIKRLDAYVVHKNDEFDYQLGFDADIHHKPPTLDIDRGPAIGAYAIAVTDDDEKHVEVMSFPEIEKVRSVSRSKDSGPWKEWWGEMARKTVLRRLMKSLPLSEELERVIERDDAMHAADERRQAGPSLAAVTAAQQLANFSTAPALEHDAGSAPETFVPPPQTYQLVTLDGEVSETTSAADWLARFEAALQGAADPARLWELNADAAEWAADMTDGGDDALARLRKAYLTKPEDGPADTSASQPSDADAPAGDEWTDELAELQRIGSSCQTFGQWRAFAEDHADRIDALTASGGAQAEAWKTFAQERVGSFQTKKGTK</sequence>
<dbReference type="RefSeq" id="WP_094305293.1">
    <property type="nucleotide sequence ID" value="NZ_NOWT01000021.1"/>
</dbReference>
<evidence type="ECO:0000313" key="3">
    <source>
        <dbReference type="Proteomes" id="UP000215367"/>
    </source>
</evidence>
<feature type="region of interest" description="Disordered" evidence="1">
    <location>
        <begin position="354"/>
        <end position="376"/>
    </location>
</feature>